<evidence type="ECO:0000313" key="1">
    <source>
        <dbReference type="EMBL" id="KAB7891556.1"/>
    </source>
</evidence>
<dbReference type="EMBL" id="WFKJ01000016">
    <property type="protein sequence ID" value="KAB7891556.1"/>
    <property type="molecule type" value="Genomic_DNA"/>
</dbReference>
<evidence type="ECO:0000313" key="2">
    <source>
        <dbReference type="Proteomes" id="UP000461010"/>
    </source>
</evidence>
<gene>
    <name evidence="1" type="ORF">GBG18_06755</name>
</gene>
<dbReference type="Proteomes" id="UP000461010">
    <property type="component" value="Unassembled WGS sequence"/>
</dbReference>
<proteinExistence type="predicted"/>
<sequence length="117" mass="13878">MLQLIPLEKIESLESLETTLKPLNERDRRKHYSNLELICNSMNLIYQSHLKLELIAQKRNEATLTAEEHLKLSIEANQQTKKAHEYLSTLEKDCIYWNDEDIEHEFKCCMLQDVNEC</sequence>
<accession>A0ABQ6VS53</accession>
<dbReference type="RefSeq" id="WP_152189596.1">
    <property type="nucleotide sequence ID" value="NZ_WFKJ01000016.1"/>
</dbReference>
<keyword evidence="2" id="KW-1185">Reference proteome</keyword>
<reference evidence="1 2" key="1">
    <citation type="submission" date="2019-10" db="EMBL/GenBank/DDBJ databases">
        <title>Poseidonibacter ostreae sp. nov., isolated from the gut of the Ostrea denselamellosa.</title>
        <authorList>
            <person name="Choi A."/>
        </authorList>
    </citation>
    <scope>NUCLEOTIDE SEQUENCE [LARGE SCALE GENOMIC DNA]</scope>
    <source>
        <strain evidence="1 2">SJOD-M-5</strain>
    </source>
</reference>
<organism evidence="1 2">
    <name type="scientific">Poseidonibacter ostreae</name>
    <dbReference type="NCBI Taxonomy" id="2654171"/>
    <lineage>
        <taxon>Bacteria</taxon>
        <taxon>Pseudomonadati</taxon>
        <taxon>Campylobacterota</taxon>
        <taxon>Epsilonproteobacteria</taxon>
        <taxon>Campylobacterales</taxon>
        <taxon>Arcobacteraceae</taxon>
        <taxon>Poseidonibacter</taxon>
    </lineage>
</organism>
<comment type="caution">
    <text evidence="1">The sequence shown here is derived from an EMBL/GenBank/DDBJ whole genome shotgun (WGS) entry which is preliminary data.</text>
</comment>
<name>A0ABQ6VS53_9BACT</name>
<protein>
    <submittedName>
        <fullName evidence="1">Uncharacterized protein</fullName>
    </submittedName>
</protein>